<evidence type="ECO:0000256" key="3">
    <source>
        <dbReference type="PROSITE-ProRule" id="PRU00104"/>
    </source>
</evidence>
<dbReference type="GO" id="GO:0004842">
    <property type="term" value="F:ubiquitin-protein transferase activity"/>
    <property type="evidence" value="ECO:0007669"/>
    <property type="project" value="InterPro"/>
</dbReference>
<evidence type="ECO:0000259" key="5">
    <source>
        <dbReference type="PROSITE" id="PS50237"/>
    </source>
</evidence>
<dbReference type="PANTHER" id="PTHR46435">
    <property type="entry name" value="E3 UBIQUITIN-PROTEIN LIGASE HECTD4-RELATED"/>
    <property type="match status" value="1"/>
</dbReference>
<dbReference type="EMBL" id="JAFBMS010002094">
    <property type="protein sequence ID" value="KAG9328557.1"/>
    <property type="molecule type" value="Genomic_DNA"/>
</dbReference>
<dbReference type="InterPro" id="IPR000569">
    <property type="entry name" value="HECT_dom"/>
</dbReference>
<evidence type="ECO:0000256" key="1">
    <source>
        <dbReference type="ARBA" id="ARBA00022679"/>
    </source>
</evidence>
<evidence type="ECO:0000256" key="2">
    <source>
        <dbReference type="ARBA" id="ARBA00022786"/>
    </source>
</evidence>
<protein>
    <recommendedName>
        <fullName evidence="5">HECT domain-containing protein</fullName>
    </recommendedName>
</protein>
<keyword evidence="7" id="KW-1185">Reference proteome</keyword>
<keyword evidence="1" id="KW-0808">Transferase</keyword>
<feature type="compositionally biased region" description="Low complexity" evidence="4">
    <location>
        <begin position="54"/>
        <end position="64"/>
    </location>
</feature>
<dbReference type="OrthoDB" id="5986060at2759"/>
<evidence type="ECO:0000256" key="4">
    <source>
        <dbReference type="SAM" id="MobiDB-lite"/>
    </source>
</evidence>
<dbReference type="GO" id="GO:0042593">
    <property type="term" value="P:glucose homeostasis"/>
    <property type="evidence" value="ECO:0007669"/>
    <property type="project" value="TreeGrafter"/>
</dbReference>
<dbReference type="Gene3D" id="3.30.2160.10">
    <property type="entry name" value="Hect, E3 ligase catalytic domain"/>
    <property type="match status" value="1"/>
</dbReference>
<feature type="region of interest" description="Disordered" evidence="4">
    <location>
        <begin position="25"/>
        <end position="71"/>
    </location>
</feature>
<gene>
    <name evidence="6" type="ORF">JZ751_013007</name>
</gene>
<dbReference type="InterPro" id="IPR035983">
    <property type="entry name" value="Hect_E3_ubiquitin_ligase"/>
</dbReference>
<dbReference type="PROSITE" id="PS50237">
    <property type="entry name" value="HECT"/>
    <property type="match status" value="1"/>
</dbReference>
<dbReference type="SMART" id="SM00119">
    <property type="entry name" value="HECTc"/>
    <property type="match status" value="1"/>
</dbReference>
<dbReference type="Gene3D" id="3.90.1750.10">
    <property type="entry name" value="Hect, E3 ligase catalytic domains"/>
    <property type="match status" value="1"/>
</dbReference>
<feature type="domain" description="HECT" evidence="5">
    <location>
        <begin position="343"/>
        <end position="702"/>
    </location>
</feature>
<comment type="caution">
    <text evidence="6">The sequence shown here is derived from an EMBL/GenBank/DDBJ whole genome shotgun (WGS) entry which is preliminary data.</text>
</comment>
<keyword evidence="2 3" id="KW-0833">Ubl conjugation pathway</keyword>
<dbReference type="InterPro" id="IPR043366">
    <property type="entry name" value="HECTD4"/>
</dbReference>
<proteinExistence type="predicted"/>
<organism evidence="6 7">
    <name type="scientific">Albula glossodonta</name>
    <name type="common">roundjaw bonefish</name>
    <dbReference type="NCBI Taxonomy" id="121402"/>
    <lineage>
        <taxon>Eukaryota</taxon>
        <taxon>Metazoa</taxon>
        <taxon>Chordata</taxon>
        <taxon>Craniata</taxon>
        <taxon>Vertebrata</taxon>
        <taxon>Euteleostomi</taxon>
        <taxon>Actinopterygii</taxon>
        <taxon>Neopterygii</taxon>
        <taxon>Teleostei</taxon>
        <taxon>Albuliformes</taxon>
        <taxon>Albulidae</taxon>
        <taxon>Albula</taxon>
    </lineage>
</organism>
<dbReference type="FunFam" id="3.30.2410.10:FF:000015">
    <property type="entry name" value="probable E3 ubiquitin-protein ligase HECTD4 isoform X1"/>
    <property type="match status" value="1"/>
</dbReference>
<evidence type="ECO:0000313" key="7">
    <source>
        <dbReference type="Proteomes" id="UP000824540"/>
    </source>
</evidence>
<reference evidence="6" key="1">
    <citation type="thesis" date="2021" institute="BYU ScholarsArchive" country="Provo, UT, USA">
        <title>Applications of and Algorithms for Genome Assembly and Genomic Analyses with an Emphasis on Marine Teleosts.</title>
        <authorList>
            <person name="Pickett B.D."/>
        </authorList>
    </citation>
    <scope>NUCLEOTIDE SEQUENCE</scope>
    <source>
        <strain evidence="6">HI-2016</strain>
    </source>
</reference>
<dbReference type="PANTHER" id="PTHR46435:SF1">
    <property type="entry name" value="E3 UBIQUITIN-PROTEIN LIGASE HECTD4-RELATED"/>
    <property type="match status" value="1"/>
</dbReference>
<dbReference type="SUPFAM" id="SSF56204">
    <property type="entry name" value="Hect, E3 ligase catalytic domain"/>
    <property type="match status" value="1"/>
</dbReference>
<dbReference type="AlphaFoldDB" id="A0A8T2MVT3"/>
<name>A0A8T2MVT3_9TELE</name>
<dbReference type="Gene3D" id="3.30.2410.10">
    <property type="entry name" value="Hect, E3 ligase catalytic domain"/>
    <property type="match status" value="1"/>
</dbReference>
<dbReference type="Proteomes" id="UP000824540">
    <property type="component" value="Unassembled WGS sequence"/>
</dbReference>
<accession>A0A8T2MVT3</accession>
<feature type="active site" description="Glycyl thioester intermediate" evidence="3">
    <location>
        <position position="670"/>
    </location>
</feature>
<dbReference type="Pfam" id="PF00632">
    <property type="entry name" value="HECT"/>
    <property type="match status" value="1"/>
</dbReference>
<evidence type="ECO:0000313" key="6">
    <source>
        <dbReference type="EMBL" id="KAG9328557.1"/>
    </source>
</evidence>
<sequence>MTFPRLVALGDVRFGMRLTALSEKKPILKPKSPEKARPDEKDTEKSPAKKQEGTPLPQTLNPLNPLNPPQRFPEEKYLTLEGFYKFTVDRAKQDIRSVWRAILACGYDLHFERCTCIDTRHAQKACRKWSLEMDVALVQYINRLCRHLAITPARLHPHEAYLDPADAADPRVACLLGTLTHYPHLSNQLLRLRFALLQSLNNTLETFFLPLVELRQTHTYQNSIAALLCEAKGLIFYDTKVTVMNRVLNATVQRTADHAAPEITLDPLEIVGGIGPAPAPLLCTAALLDRRRRCKGLLRWLREIRSSENTYFCQAARQLSCVPSSQLCVKLASGGDPTYAFNIRFTGEEVHGTSGSFRHFLWQVCKELQSSALSLLLPCPSAAANRNKGKYILTPSPISYAEEQLLHFLGQLLGIAIRADVPLPLDLLGSFWKGLVGEPLDPDADLQEADLLTYNYVKKFDSVSDEAELEALCAEISSQHHTGESPDSPSRPCCTFTYVTMTGEEVELCQGGRSLSVSWENKDVYGRAVRALRLRELENTECMMAVRAGLASIIPLQLLTMLSPLEVELRTCGLPYINLEFLKAHTMYQVGLMETDQHIEFFWTALEMFTQEELCKFIKFACNQERIPFTCPCKDGGPDTAHVPPYPMKIAPPDGAAGSPDSRYIRVETCMFMVKLPQYSSLEVMLEKLRYAIHYREDPLSG</sequence>
<feature type="compositionally biased region" description="Basic and acidic residues" evidence="4">
    <location>
        <begin position="25"/>
        <end position="52"/>
    </location>
</feature>